<feature type="transmembrane region" description="Helical" evidence="1">
    <location>
        <begin position="12"/>
        <end position="32"/>
    </location>
</feature>
<organism evidence="3 4">
    <name type="scientific">Apodospora peruviana</name>
    <dbReference type="NCBI Taxonomy" id="516989"/>
    <lineage>
        <taxon>Eukaryota</taxon>
        <taxon>Fungi</taxon>
        <taxon>Dikarya</taxon>
        <taxon>Ascomycota</taxon>
        <taxon>Pezizomycotina</taxon>
        <taxon>Sordariomycetes</taxon>
        <taxon>Sordariomycetidae</taxon>
        <taxon>Sordariales</taxon>
        <taxon>Lasiosphaeriaceae</taxon>
        <taxon>Apodospora</taxon>
    </lineage>
</organism>
<dbReference type="GO" id="GO:0005737">
    <property type="term" value="C:cytoplasm"/>
    <property type="evidence" value="ECO:0007669"/>
    <property type="project" value="TreeGrafter"/>
</dbReference>
<keyword evidence="1" id="KW-1133">Transmembrane helix</keyword>
<feature type="transmembrane region" description="Helical" evidence="1">
    <location>
        <begin position="373"/>
        <end position="396"/>
    </location>
</feature>
<keyword evidence="4" id="KW-1185">Reference proteome</keyword>
<dbReference type="Pfam" id="PF13632">
    <property type="entry name" value="Glyco_trans_2_3"/>
    <property type="match status" value="1"/>
</dbReference>
<gene>
    <name evidence="3" type="ORF">B0H66DRAFT_482484</name>
</gene>
<feature type="transmembrane region" description="Helical" evidence="1">
    <location>
        <begin position="336"/>
        <end position="353"/>
    </location>
</feature>
<keyword evidence="1" id="KW-0812">Transmembrane</keyword>
<dbReference type="PANTHER" id="PTHR16779:SF1">
    <property type="entry name" value="BETA-1,4-MANNOSYLTRANSFERASE EGH"/>
    <property type="match status" value="1"/>
</dbReference>
<dbReference type="SUPFAM" id="SSF53448">
    <property type="entry name" value="Nucleotide-diphospho-sugar transferases"/>
    <property type="match status" value="1"/>
</dbReference>
<dbReference type="PANTHER" id="PTHR16779">
    <property type="entry name" value="BETA-1,4-MANNOSYLTRANSFERASE EGH"/>
    <property type="match status" value="1"/>
</dbReference>
<feature type="transmembrane region" description="Helical" evidence="1">
    <location>
        <begin position="52"/>
        <end position="74"/>
    </location>
</feature>
<reference evidence="3" key="1">
    <citation type="journal article" date="2023" name="Mol. Phylogenet. Evol.">
        <title>Genome-scale phylogeny and comparative genomics of the fungal order Sordariales.</title>
        <authorList>
            <person name="Hensen N."/>
            <person name="Bonometti L."/>
            <person name="Westerberg I."/>
            <person name="Brannstrom I.O."/>
            <person name="Guillou S."/>
            <person name="Cros-Aarteil S."/>
            <person name="Calhoun S."/>
            <person name="Haridas S."/>
            <person name="Kuo A."/>
            <person name="Mondo S."/>
            <person name="Pangilinan J."/>
            <person name="Riley R."/>
            <person name="LaButti K."/>
            <person name="Andreopoulos B."/>
            <person name="Lipzen A."/>
            <person name="Chen C."/>
            <person name="Yan M."/>
            <person name="Daum C."/>
            <person name="Ng V."/>
            <person name="Clum A."/>
            <person name="Steindorff A."/>
            <person name="Ohm R.A."/>
            <person name="Martin F."/>
            <person name="Silar P."/>
            <person name="Natvig D.O."/>
            <person name="Lalanne C."/>
            <person name="Gautier V."/>
            <person name="Ament-Velasquez S.L."/>
            <person name="Kruys A."/>
            <person name="Hutchinson M.I."/>
            <person name="Powell A.J."/>
            <person name="Barry K."/>
            <person name="Miller A.N."/>
            <person name="Grigoriev I.V."/>
            <person name="Debuchy R."/>
            <person name="Gladieux P."/>
            <person name="Hiltunen Thoren M."/>
            <person name="Johannesson H."/>
        </authorList>
    </citation>
    <scope>NUCLEOTIDE SEQUENCE</scope>
    <source>
        <strain evidence="3">CBS 118394</strain>
    </source>
</reference>
<dbReference type="GO" id="GO:0019187">
    <property type="term" value="F:beta-1,4-mannosyltransferase activity"/>
    <property type="evidence" value="ECO:0007669"/>
    <property type="project" value="InterPro"/>
</dbReference>
<dbReference type="InterPro" id="IPR001173">
    <property type="entry name" value="Glyco_trans_2-like"/>
</dbReference>
<dbReference type="InterPro" id="IPR029044">
    <property type="entry name" value="Nucleotide-diphossugar_trans"/>
</dbReference>
<dbReference type="Gene3D" id="3.90.550.10">
    <property type="entry name" value="Spore Coat Polysaccharide Biosynthesis Protein SpsA, Chain A"/>
    <property type="match status" value="1"/>
</dbReference>
<proteinExistence type="predicted"/>
<evidence type="ECO:0000256" key="1">
    <source>
        <dbReference type="SAM" id="Phobius"/>
    </source>
</evidence>
<dbReference type="EMBL" id="JAUEDM010000007">
    <property type="protein sequence ID" value="KAK3313375.1"/>
    <property type="molecule type" value="Genomic_DNA"/>
</dbReference>
<evidence type="ECO:0000313" key="4">
    <source>
        <dbReference type="Proteomes" id="UP001283341"/>
    </source>
</evidence>
<feature type="domain" description="Glycosyltransferase 2-like" evidence="2">
    <location>
        <begin position="188"/>
        <end position="386"/>
    </location>
</feature>
<sequence>MFSRRSKYIVLALQYNFISLFLIAFPVFYYFNYYGRPSHLIDESITFDLGCAVALLILLPGDGVRWLNILFNLWPARPDRYRNSEKVRTFSRLLICMASKGDNIDASVNQTVRSMKGFTQVHPNISFHIVTEDNEPQISAFRARFNRKTYPDVSLVAVPKSFSPKRAIYKARALEYFRLASGLGQSDWVLHLDEETFVDAYALETCIDLIERTKDVDFAQGYIFYNNHGYWRNWLLTLGDVMRVADDLGRYQWQANCLGKPLFGVHGSFFLINGDVENATTWDTDNLVEDYWFSKRADALGFRYGWIPAIAREQSPSTVEDYVRQRRRWWRGIRSIGHPMASALCLSWTWTLIGGQLSLFSNFLQGPGVKMPPWLWTVYSFHSAVMTYGAVLALIVHDIDAGVRWRTVLMHVLLASVLMPWTSTLEAAFLLSAVFDTTKGFDVISK</sequence>
<dbReference type="InterPro" id="IPR027389">
    <property type="entry name" value="B_mannosylTrfase_Bre-3/Egh"/>
</dbReference>
<evidence type="ECO:0000313" key="3">
    <source>
        <dbReference type="EMBL" id="KAK3313375.1"/>
    </source>
</evidence>
<comment type="caution">
    <text evidence="3">The sequence shown here is derived from an EMBL/GenBank/DDBJ whole genome shotgun (WGS) entry which is preliminary data.</text>
</comment>
<evidence type="ECO:0000259" key="2">
    <source>
        <dbReference type="Pfam" id="PF13632"/>
    </source>
</evidence>
<dbReference type="Proteomes" id="UP001283341">
    <property type="component" value="Unassembled WGS sequence"/>
</dbReference>
<accession>A0AAE0HUY3</accession>
<dbReference type="AlphaFoldDB" id="A0AAE0HUY3"/>
<keyword evidence="1" id="KW-0472">Membrane</keyword>
<feature type="transmembrane region" description="Helical" evidence="1">
    <location>
        <begin position="408"/>
        <end position="435"/>
    </location>
</feature>
<protein>
    <submittedName>
        <fullName evidence="3">Glycosyltransferase like family 2-domain-containing protein</fullName>
    </submittedName>
</protein>
<reference evidence="3" key="2">
    <citation type="submission" date="2023-06" db="EMBL/GenBank/DDBJ databases">
        <authorList>
            <consortium name="Lawrence Berkeley National Laboratory"/>
            <person name="Haridas S."/>
            <person name="Hensen N."/>
            <person name="Bonometti L."/>
            <person name="Westerberg I."/>
            <person name="Brannstrom I.O."/>
            <person name="Guillou S."/>
            <person name="Cros-Aarteil S."/>
            <person name="Calhoun S."/>
            <person name="Kuo A."/>
            <person name="Mondo S."/>
            <person name="Pangilinan J."/>
            <person name="Riley R."/>
            <person name="Labutti K."/>
            <person name="Andreopoulos B."/>
            <person name="Lipzen A."/>
            <person name="Chen C."/>
            <person name="Yanf M."/>
            <person name="Daum C."/>
            <person name="Ng V."/>
            <person name="Clum A."/>
            <person name="Steindorff A."/>
            <person name="Ohm R."/>
            <person name="Martin F."/>
            <person name="Silar P."/>
            <person name="Natvig D."/>
            <person name="Lalanne C."/>
            <person name="Gautier V."/>
            <person name="Ament-Velasquez S.L."/>
            <person name="Kruys A."/>
            <person name="Hutchinson M.I."/>
            <person name="Powell A.J."/>
            <person name="Barry K."/>
            <person name="Miller A.N."/>
            <person name="Grigoriev I.V."/>
            <person name="Debuchy R."/>
            <person name="Gladieux P."/>
            <person name="Thoren M.H."/>
            <person name="Johannesson H."/>
        </authorList>
    </citation>
    <scope>NUCLEOTIDE SEQUENCE</scope>
    <source>
        <strain evidence="3">CBS 118394</strain>
    </source>
</reference>
<name>A0AAE0HUY3_9PEZI</name>